<keyword evidence="3" id="KW-1185">Reference proteome</keyword>
<gene>
    <name evidence="2" type="ORF">EDC57_1721</name>
</gene>
<dbReference type="Gene3D" id="2.40.50.180">
    <property type="entry name" value="CheA-289, Domain 4"/>
    <property type="match status" value="1"/>
</dbReference>
<dbReference type="SUPFAM" id="SSF50341">
    <property type="entry name" value="CheW-like"/>
    <property type="match status" value="1"/>
</dbReference>
<feature type="domain" description="CheW-like" evidence="1">
    <location>
        <begin position="4"/>
        <end position="141"/>
    </location>
</feature>
<accession>A0A3N1Y105</accession>
<sequence length="151" mass="15741">MSGERAVCVFHVGDHCCGVDAVAVQEVLSSEAITPLPLMPPELVGLINLRGEIVPVLDAHRLLEVEGGPGEVHLVLRAGGEHVSLLVDRVEEVVAAPEGAFEEAPPTVGGRLRDFVLGTYKLEGSLLLMLDAGRIGALRQADLAAAGRAGP</sequence>
<dbReference type="InterPro" id="IPR039315">
    <property type="entry name" value="CheW"/>
</dbReference>
<dbReference type="PANTHER" id="PTHR22617:SF23">
    <property type="entry name" value="CHEMOTAXIS PROTEIN CHEW"/>
    <property type="match status" value="1"/>
</dbReference>
<reference evidence="2 3" key="1">
    <citation type="submission" date="2018-11" db="EMBL/GenBank/DDBJ databases">
        <title>Genomic Encyclopedia of Type Strains, Phase IV (KMG-IV): sequencing the most valuable type-strain genomes for metagenomic binning, comparative biology and taxonomic classification.</title>
        <authorList>
            <person name="Goeker M."/>
        </authorList>
    </citation>
    <scope>NUCLEOTIDE SEQUENCE [LARGE SCALE GENOMIC DNA]</scope>
    <source>
        <strain evidence="2 3">DSM 100275</strain>
    </source>
</reference>
<dbReference type="Gene3D" id="2.30.30.40">
    <property type="entry name" value="SH3 Domains"/>
    <property type="match status" value="1"/>
</dbReference>
<protein>
    <submittedName>
        <fullName evidence="2">Purine-binding chemotaxis protein CheW</fullName>
    </submittedName>
</protein>
<dbReference type="Pfam" id="PF01584">
    <property type="entry name" value="CheW"/>
    <property type="match status" value="1"/>
</dbReference>
<dbReference type="OrthoDB" id="9790406at2"/>
<dbReference type="SMART" id="SM00260">
    <property type="entry name" value="CheW"/>
    <property type="match status" value="1"/>
</dbReference>
<dbReference type="GO" id="GO:0006935">
    <property type="term" value="P:chemotaxis"/>
    <property type="evidence" value="ECO:0007669"/>
    <property type="project" value="InterPro"/>
</dbReference>
<evidence type="ECO:0000313" key="2">
    <source>
        <dbReference type="EMBL" id="ROR32519.1"/>
    </source>
</evidence>
<dbReference type="RefSeq" id="WP_123401448.1">
    <property type="nucleotide sequence ID" value="NZ_RJVI01000002.1"/>
</dbReference>
<dbReference type="InterPro" id="IPR002545">
    <property type="entry name" value="CheW-lke_dom"/>
</dbReference>
<name>A0A3N1Y105_9GAMM</name>
<organism evidence="2 3">
    <name type="scientific">Inmirania thermothiophila</name>
    <dbReference type="NCBI Taxonomy" id="1750597"/>
    <lineage>
        <taxon>Bacteria</taxon>
        <taxon>Pseudomonadati</taxon>
        <taxon>Pseudomonadota</taxon>
        <taxon>Gammaproteobacteria</taxon>
        <taxon>Chromatiales</taxon>
        <taxon>Ectothiorhodospiraceae</taxon>
        <taxon>Inmirania</taxon>
    </lineage>
</organism>
<evidence type="ECO:0000259" key="1">
    <source>
        <dbReference type="PROSITE" id="PS50851"/>
    </source>
</evidence>
<dbReference type="GO" id="GO:0007165">
    <property type="term" value="P:signal transduction"/>
    <property type="evidence" value="ECO:0007669"/>
    <property type="project" value="InterPro"/>
</dbReference>
<dbReference type="PANTHER" id="PTHR22617">
    <property type="entry name" value="CHEMOTAXIS SENSOR HISTIDINE KINASE-RELATED"/>
    <property type="match status" value="1"/>
</dbReference>
<dbReference type="GO" id="GO:0005829">
    <property type="term" value="C:cytosol"/>
    <property type="evidence" value="ECO:0007669"/>
    <property type="project" value="TreeGrafter"/>
</dbReference>
<dbReference type="InterPro" id="IPR036061">
    <property type="entry name" value="CheW-like_dom_sf"/>
</dbReference>
<proteinExistence type="predicted"/>
<evidence type="ECO:0000313" key="3">
    <source>
        <dbReference type="Proteomes" id="UP000276634"/>
    </source>
</evidence>
<dbReference type="Proteomes" id="UP000276634">
    <property type="component" value="Unassembled WGS sequence"/>
</dbReference>
<comment type="caution">
    <text evidence="2">The sequence shown here is derived from an EMBL/GenBank/DDBJ whole genome shotgun (WGS) entry which is preliminary data.</text>
</comment>
<dbReference type="EMBL" id="RJVI01000002">
    <property type="protein sequence ID" value="ROR32519.1"/>
    <property type="molecule type" value="Genomic_DNA"/>
</dbReference>
<dbReference type="AlphaFoldDB" id="A0A3N1Y105"/>
<dbReference type="PROSITE" id="PS50851">
    <property type="entry name" value="CHEW"/>
    <property type="match status" value="1"/>
</dbReference>